<evidence type="ECO:0008006" key="4">
    <source>
        <dbReference type="Google" id="ProtNLM"/>
    </source>
</evidence>
<reference evidence="2 3" key="1">
    <citation type="submission" date="2023-05" db="EMBL/GenBank/DDBJ databases">
        <title>Draft genome sequence of Streptomyces sp. B-S-A6 isolated from a cave soil in Thailand.</title>
        <authorList>
            <person name="Chamroensaksri N."/>
            <person name="Muangham S."/>
        </authorList>
    </citation>
    <scope>NUCLEOTIDE SEQUENCE [LARGE SCALE GENOMIC DNA]</scope>
    <source>
        <strain evidence="2 3">B-S-A6</strain>
    </source>
</reference>
<sequence>MAQHQLPSAVGEFAAYFEDLLSRPDQRAGWCGVFWQRDPEGVTACLDGVEVPPWDVVQALLHDLAGDHGDPAAEREAALARPLHRAALAAQDELPGARRLLAERLDLMRDEQRYAIERQDLIAARLAEAPAPHEAERLRLDLAWARDDEERATARSEELRSRIAQLEAGEVAEGSGAASDRERRTPAAARRKRPRGARYAWGAADEGDATDEAVPVPVPEAMPGAAVAAEAPRGARFAMAAAVPEPAPRPAPESAPESAPEPDDAASRAAAAQAVRELVRLRGAGRSGEAYALLCEAVLGPADQLPLLAEELECAGLAADWVTLLWESASLPVERLVAAADALAAAGRADDGGQLLRQGVARPAPELAEAVLALHESGREREVAALLDAYVRVRGPQEAARFALRDPARLAPLVLDAARAVSPEREWDLVHALRVAGIAV</sequence>
<protein>
    <recommendedName>
        <fullName evidence="4">UL36 very large tegument protein</fullName>
    </recommendedName>
</protein>
<evidence type="ECO:0000313" key="3">
    <source>
        <dbReference type="Proteomes" id="UP001223978"/>
    </source>
</evidence>
<name>A0ABT6SM65_9ACTN</name>
<feature type="region of interest" description="Disordered" evidence="1">
    <location>
        <begin position="244"/>
        <end position="271"/>
    </location>
</feature>
<feature type="region of interest" description="Disordered" evidence="1">
    <location>
        <begin position="169"/>
        <end position="211"/>
    </location>
</feature>
<accession>A0ABT6SM65</accession>
<organism evidence="2 3">
    <name type="scientific">Streptomyces cavernicola</name>
    <dbReference type="NCBI Taxonomy" id="3043613"/>
    <lineage>
        <taxon>Bacteria</taxon>
        <taxon>Bacillati</taxon>
        <taxon>Actinomycetota</taxon>
        <taxon>Actinomycetes</taxon>
        <taxon>Kitasatosporales</taxon>
        <taxon>Streptomycetaceae</taxon>
        <taxon>Streptomyces</taxon>
    </lineage>
</organism>
<proteinExistence type="predicted"/>
<dbReference type="Proteomes" id="UP001223978">
    <property type="component" value="Unassembled WGS sequence"/>
</dbReference>
<dbReference type="RefSeq" id="WP_282546871.1">
    <property type="nucleotide sequence ID" value="NZ_JASCIQ010000057.1"/>
</dbReference>
<evidence type="ECO:0000256" key="1">
    <source>
        <dbReference type="SAM" id="MobiDB-lite"/>
    </source>
</evidence>
<dbReference type="EMBL" id="JASCIQ010000057">
    <property type="protein sequence ID" value="MDI3408994.1"/>
    <property type="molecule type" value="Genomic_DNA"/>
</dbReference>
<feature type="compositionally biased region" description="Low complexity" evidence="1">
    <location>
        <begin position="169"/>
        <end position="178"/>
    </location>
</feature>
<gene>
    <name evidence="2" type="ORF">QIS96_34910</name>
</gene>
<comment type="caution">
    <text evidence="2">The sequence shown here is derived from an EMBL/GenBank/DDBJ whole genome shotgun (WGS) entry which is preliminary data.</text>
</comment>
<keyword evidence="3" id="KW-1185">Reference proteome</keyword>
<evidence type="ECO:0000313" key="2">
    <source>
        <dbReference type="EMBL" id="MDI3408994.1"/>
    </source>
</evidence>